<dbReference type="OrthoDB" id="7837562at2759"/>
<gene>
    <name evidence="2" type="ORF">PVAND_004658</name>
</gene>
<accession>A0A9J6BY78</accession>
<comment type="caution">
    <text evidence="2">The sequence shown here is derived from an EMBL/GenBank/DDBJ whole genome shotgun (WGS) entry which is preliminary data.</text>
</comment>
<dbReference type="SUPFAM" id="SSF52087">
    <property type="entry name" value="CRAL/TRIO domain"/>
    <property type="match status" value="1"/>
</dbReference>
<dbReference type="EMBL" id="JADBJN010000002">
    <property type="protein sequence ID" value="KAG5674706.1"/>
    <property type="molecule type" value="Genomic_DNA"/>
</dbReference>
<dbReference type="Gene3D" id="1.10.8.20">
    <property type="entry name" value="N-terminal domain of phosphatidylinositol transfer protein sec14p"/>
    <property type="match status" value="1"/>
</dbReference>
<evidence type="ECO:0000259" key="1">
    <source>
        <dbReference type="PROSITE" id="PS50191"/>
    </source>
</evidence>
<dbReference type="CDD" id="cd00170">
    <property type="entry name" value="SEC14"/>
    <property type="match status" value="1"/>
</dbReference>
<dbReference type="PANTHER" id="PTHR10174">
    <property type="entry name" value="ALPHA-TOCOPHEROL TRANSFER PROTEIN-RELATED"/>
    <property type="match status" value="1"/>
</dbReference>
<dbReference type="PROSITE" id="PS50191">
    <property type="entry name" value="CRAL_TRIO"/>
    <property type="match status" value="1"/>
</dbReference>
<evidence type="ECO:0000313" key="3">
    <source>
        <dbReference type="Proteomes" id="UP001107558"/>
    </source>
</evidence>
<name>A0A9J6BY78_POLVA</name>
<dbReference type="GO" id="GO:1902936">
    <property type="term" value="F:phosphatidylinositol bisphosphate binding"/>
    <property type="evidence" value="ECO:0007669"/>
    <property type="project" value="TreeGrafter"/>
</dbReference>
<dbReference type="InterPro" id="IPR036865">
    <property type="entry name" value="CRAL-TRIO_dom_sf"/>
</dbReference>
<reference evidence="2" key="1">
    <citation type="submission" date="2021-03" db="EMBL/GenBank/DDBJ databases">
        <title>Chromosome level genome of the anhydrobiotic midge Polypedilum vanderplanki.</title>
        <authorList>
            <person name="Yoshida Y."/>
            <person name="Kikawada T."/>
            <person name="Gusev O."/>
        </authorList>
    </citation>
    <scope>NUCLEOTIDE SEQUENCE</scope>
    <source>
        <strain evidence="2">NIAS01</strain>
        <tissue evidence="2">Whole body or cell culture</tissue>
    </source>
</reference>
<evidence type="ECO:0000313" key="2">
    <source>
        <dbReference type="EMBL" id="KAG5674706.1"/>
    </source>
</evidence>
<feature type="domain" description="CRAL-TRIO" evidence="1">
    <location>
        <begin position="89"/>
        <end position="250"/>
    </location>
</feature>
<sequence>MTNLSQFYINKAKKELGEDENKKRQALAHFKKWLERHPFIKMHEIDDVNLLQYLRRKKYSLDKAFQSFEDMKLFEKNHPEWFVISKKQLDNFAKSIHPLVRMLKHRDDDGRRVILIDQRPQFDISLNEFLKHFQAFFNAFLLEEETQIAGITIVFDCTGVKFSYVKRHFSPIILCHFFSQMKFFPIRIKQINIVGLPTYGIVMFELIRNFFSKKLRSRLNVLKDISDLQNVMDTSDLLLDDLSDYNEKNFVPIEESIKKAVRFYDAYEIDYSKVKCSKKLKTQKSIIIDEFAFD</sequence>
<dbReference type="PANTHER" id="PTHR10174:SF208">
    <property type="entry name" value="CRAL-TRIO DOMAIN-CONTAINING PROTEIN DDB_G0278031"/>
    <property type="match status" value="1"/>
</dbReference>
<dbReference type="InterPro" id="IPR001251">
    <property type="entry name" value="CRAL-TRIO_dom"/>
</dbReference>
<dbReference type="GO" id="GO:0016020">
    <property type="term" value="C:membrane"/>
    <property type="evidence" value="ECO:0007669"/>
    <property type="project" value="TreeGrafter"/>
</dbReference>
<dbReference type="AlphaFoldDB" id="A0A9J6BY78"/>
<keyword evidence="3" id="KW-1185">Reference proteome</keyword>
<dbReference type="Pfam" id="PF00650">
    <property type="entry name" value="CRAL_TRIO"/>
    <property type="match status" value="1"/>
</dbReference>
<proteinExistence type="predicted"/>
<dbReference type="SUPFAM" id="SSF46938">
    <property type="entry name" value="CRAL/TRIO N-terminal domain"/>
    <property type="match status" value="1"/>
</dbReference>
<dbReference type="Gene3D" id="3.40.525.10">
    <property type="entry name" value="CRAL-TRIO lipid binding domain"/>
    <property type="match status" value="1"/>
</dbReference>
<dbReference type="InterPro" id="IPR036273">
    <property type="entry name" value="CRAL/TRIO_N_dom_sf"/>
</dbReference>
<organism evidence="2 3">
    <name type="scientific">Polypedilum vanderplanki</name>
    <name type="common">Sleeping chironomid midge</name>
    <dbReference type="NCBI Taxonomy" id="319348"/>
    <lineage>
        <taxon>Eukaryota</taxon>
        <taxon>Metazoa</taxon>
        <taxon>Ecdysozoa</taxon>
        <taxon>Arthropoda</taxon>
        <taxon>Hexapoda</taxon>
        <taxon>Insecta</taxon>
        <taxon>Pterygota</taxon>
        <taxon>Neoptera</taxon>
        <taxon>Endopterygota</taxon>
        <taxon>Diptera</taxon>
        <taxon>Nematocera</taxon>
        <taxon>Chironomoidea</taxon>
        <taxon>Chironomidae</taxon>
        <taxon>Chironominae</taxon>
        <taxon>Polypedilum</taxon>
        <taxon>Polypedilum</taxon>
    </lineage>
</organism>
<dbReference type="Proteomes" id="UP001107558">
    <property type="component" value="Chromosome 2"/>
</dbReference>
<protein>
    <recommendedName>
        <fullName evidence="1">CRAL-TRIO domain-containing protein</fullName>
    </recommendedName>
</protein>